<name>A0ABS4EBV9_9FIRM</name>
<keyword evidence="2" id="KW-1185">Reference proteome</keyword>
<evidence type="ECO:0000313" key="2">
    <source>
        <dbReference type="Proteomes" id="UP000767291"/>
    </source>
</evidence>
<accession>A0ABS4EBV9</accession>
<reference evidence="1 2" key="1">
    <citation type="submission" date="2021-03" db="EMBL/GenBank/DDBJ databases">
        <title>Genomic Encyclopedia of Type Strains, Phase IV (KMG-IV): sequencing the most valuable type-strain genomes for metagenomic binning, comparative biology and taxonomic classification.</title>
        <authorList>
            <person name="Goeker M."/>
        </authorList>
    </citation>
    <scope>NUCLEOTIDE SEQUENCE [LARGE SCALE GENOMIC DNA]</scope>
    <source>
        <strain evidence="1 2">DSM 1289</strain>
    </source>
</reference>
<dbReference type="Proteomes" id="UP000767291">
    <property type="component" value="Unassembled WGS sequence"/>
</dbReference>
<comment type="caution">
    <text evidence="1">The sequence shown here is derived from an EMBL/GenBank/DDBJ whole genome shotgun (WGS) entry which is preliminary data.</text>
</comment>
<evidence type="ECO:0008006" key="3">
    <source>
        <dbReference type="Google" id="ProtNLM"/>
    </source>
</evidence>
<sequence>MDYNLFADNGYLDDPFEQIPDFKVIEYPSKAFKIDFENNCIVGFIDEKEALKQSIYMILNTERYKNLIFSWNYGAEIKDLIGKPISFVIPELDRRITEALTQDDRILDVGGFEFTKGRRSLHVKFTVYSKFGEMEIEKEVQA</sequence>
<gene>
    <name evidence="1" type="ORF">J2Z43_001812</name>
</gene>
<proteinExistence type="predicted"/>
<protein>
    <recommendedName>
        <fullName evidence="3">DUF2634 domain-containing protein</fullName>
    </recommendedName>
</protein>
<organism evidence="1 2">
    <name type="scientific">Metaclostridioides mangenotii</name>
    <dbReference type="NCBI Taxonomy" id="1540"/>
    <lineage>
        <taxon>Bacteria</taxon>
        <taxon>Bacillati</taxon>
        <taxon>Bacillota</taxon>
        <taxon>Clostridia</taxon>
        <taxon>Peptostreptococcales</taxon>
        <taxon>Peptostreptococcaceae</taxon>
        <taxon>Metaclostridioides</taxon>
    </lineage>
</organism>
<dbReference type="InterPro" id="IPR020288">
    <property type="entry name" value="Sheath_initiator"/>
</dbReference>
<dbReference type="Gene3D" id="3.10.450.40">
    <property type="match status" value="1"/>
</dbReference>
<dbReference type="EMBL" id="JAGGJX010000003">
    <property type="protein sequence ID" value="MBP1855417.1"/>
    <property type="molecule type" value="Genomic_DNA"/>
</dbReference>
<dbReference type="RefSeq" id="WP_209456860.1">
    <property type="nucleotide sequence ID" value="NZ_BAAACS010000012.1"/>
</dbReference>
<evidence type="ECO:0000313" key="1">
    <source>
        <dbReference type="EMBL" id="MBP1855417.1"/>
    </source>
</evidence>
<dbReference type="Pfam" id="PF10934">
    <property type="entry name" value="Sheath_initiator"/>
    <property type="match status" value="1"/>
</dbReference>
<dbReference type="SUPFAM" id="SSF160719">
    <property type="entry name" value="gpW/gp25-like"/>
    <property type="match status" value="1"/>
</dbReference>